<dbReference type="Proteomes" id="UP000177979">
    <property type="component" value="Unassembled WGS sequence"/>
</dbReference>
<organism evidence="3 4">
    <name type="scientific">Candidatus Collierbacteria bacterium RIFCSPHIGHO2_01_FULL_50_25</name>
    <dbReference type="NCBI Taxonomy" id="1817722"/>
    <lineage>
        <taxon>Bacteria</taxon>
        <taxon>Candidatus Collieribacteriota</taxon>
    </lineage>
</organism>
<gene>
    <name evidence="3" type="ORF">A2703_02825</name>
</gene>
<dbReference type="AlphaFoldDB" id="A0A1F5EXY9"/>
<dbReference type="Pfam" id="PF07509">
    <property type="entry name" value="DUF1523"/>
    <property type="match status" value="1"/>
</dbReference>
<keyword evidence="2" id="KW-1133">Transmembrane helix</keyword>
<evidence type="ECO:0000313" key="4">
    <source>
        <dbReference type="Proteomes" id="UP000177979"/>
    </source>
</evidence>
<feature type="transmembrane region" description="Helical" evidence="2">
    <location>
        <begin position="48"/>
        <end position="73"/>
    </location>
</feature>
<feature type="region of interest" description="Disordered" evidence="1">
    <location>
        <begin position="1"/>
        <end position="35"/>
    </location>
</feature>
<proteinExistence type="predicted"/>
<keyword evidence="2" id="KW-0472">Membrane</keyword>
<reference evidence="3 4" key="1">
    <citation type="journal article" date="2016" name="Nat. Commun.">
        <title>Thousands of microbial genomes shed light on interconnected biogeochemical processes in an aquifer system.</title>
        <authorList>
            <person name="Anantharaman K."/>
            <person name="Brown C.T."/>
            <person name="Hug L.A."/>
            <person name="Sharon I."/>
            <person name="Castelle C.J."/>
            <person name="Probst A.J."/>
            <person name="Thomas B.C."/>
            <person name="Singh A."/>
            <person name="Wilkins M.J."/>
            <person name="Karaoz U."/>
            <person name="Brodie E.L."/>
            <person name="Williams K.H."/>
            <person name="Hubbard S.S."/>
            <person name="Banfield J.F."/>
        </authorList>
    </citation>
    <scope>NUCLEOTIDE SEQUENCE [LARGE SCALE GENOMIC DNA]</scope>
</reference>
<keyword evidence="2" id="KW-0812">Transmembrane</keyword>
<evidence type="ECO:0000256" key="2">
    <source>
        <dbReference type="SAM" id="Phobius"/>
    </source>
</evidence>
<accession>A0A1F5EXY9</accession>
<name>A0A1F5EXY9_9BACT</name>
<evidence type="ECO:0000256" key="1">
    <source>
        <dbReference type="SAM" id="MobiDB-lite"/>
    </source>
</evidence>
<comment type="caution">
    <text evidence="3">The sequence shown here is derived from an EMBL/GenBank/DDBJ whole genome shotgun (WGS) entry which is preliminary data.</text>
</comment>
<dbReference type="STRING" id="1817722.A2703_02825"/>
<evidence type="ECO:0000313" key="3">
    <source>
        <dbReference type="EMBL" id="OGD72273.1"/>
    </source>
</evidence>
<protein>
    <submittedName>
        <fullName evidence="3">Uncharacterized protein</fullName>
    </submittedName>
</protein>
<dbReference type="EMBL" id="MFAG01000009">
    <property type="protein sequence ID" value="OGD72273.1"/>
    <property type="molecule type" value="Genomic_DNA"/>
</dbReference>
<dbReference type="InterPro" id="IPR011088">
    <property type="entry name" value="Phage_phiNM3_A0EWY4"/>
</dbReference>
<sequence>MAAKVWDSTANGGKGDWVPADTPRRGTPPIPDPHRERRVRTEIRRAQLTIALFITVGFAVLAAVVAIITGLPYERWTAKEFNATVTEKFLCGPQKTVYCVSIVHDDGKAEVLQNHDSLWWWKWTSTDYQTLFQPDTRFHFKVYGWRWPLRSWFRNIIAAESIG</sequence>